<evidence type="ECO:0000256" key="1">
    <source>
        <dbReference type="SAM" id="MobiDB-lite"/>
    </source>
</evidence>
<feature type="compositionally biased region" description="Polar residues" evidence="1">
    <location>
        <begin position="69"/>
        <end position="79"/>
    </location>
</feature>
<evidence type="ECO:0000313" key="3">
    <source>
        <dbReference type="EMBL" id="VFT90073.1"/>
    </source>
</evidence>
<dbReference type="Proteomes" id="UP000332933">
    <property type="component" value="Unassembled WGS sequence"/>
</dbReference>
<accession>A0A485KXL5</accession>
<name>A0A485KXL5_9STRA</name>
<proteinExistence type="predicted"/>
<reference evidence="2" key="2">
    <citation type="submission" date="2019-06" db="EMBL/GenBank/DDBJ databases">
        <title>Genomics analysis of Aphanomyces spp. identifies a new class of oomycete effector associated with host adaptation.</title>
        <authorList>
            <person name="Gaulin E."/>
        </authorList>
    </citation>
    <scope>NUCLEOTIDE SEQUENCE</scope>
    <source>
        <strain evidence="2">CBS 578.67</strain>
    </source>
</reference>
<evidence type="ECO:0000313" key="4">
    <source>
        <dbReference type="Proteomes" id="UP000332933"/>
    </source>
</evidence>
<organism evidence="3 4">
    <name type="scientific">Aphanomyces stellatus</name>
    <dbReference type="NCBI Taxonomy" id="120398"/>
    <lineage>
        <taxon>Eukaryota</taxon>
        <taxon>Sar</taxon>
        <taxon>Stramenopiles</taxon>
        <taxon>Oomycota</taxon>
        <taxon>Saprolegniomycetes</taxon>
        <taxon>Saprolegniales</taxon>
        <taxon>Verrucalvaceae</taxon>
        <taxon>Aphanomyces</taxon>
    </lineage>
</organism>
<dbReference type="EMBL" id="CAADRA010005460">
    <property type="protein sequence ID" value="VFT90073.1"/>
    <property type="molecule type" value="Genomic_DNA"/>
</dbReference>
<dbReference type="AlphaFoldDB" id="A0A485KXL5"/>
<reference evidence="3 4" key="1">
    <citation type="submission" date="2019-03" db="EMBL/GenBank/DDBJ databases">
        <authorList>
            <person name="Gaulin E."/>
            <person name="Dumas B."/>
        </authorList>
    </citation>
    <scope>NUCLEOTIDE SEQUENCE [LARGE SCALE GENOMIC DNA]</scope>
    <source>
        <strain evidence="3">CBS 568.67</strain>
    </source>
</reference>
<dbReference type="EMBL" id="VJMH01005439">
    <property type="protein sequence ID" value="KAF0695979.1"/>
    <property type="molecule type" value="Genomic_DNA"/>
</dbReference>
<feature type="region of interest" description="Disordered" evidence="1">
    <location>
        <begin position="55"/>
        <end position="79"/>
    </location>
</feature>
<protein>
    <submittedName>
        <fullName evidence="3">Aste57867_13233 protein</fullName>
    </submittedName>
</protein>
<keyword evidence="4" id="KW-1185">Reference proteome</keyword>
<evidence type="ECO:0000313" key="2">
    <source>
        <dbReference type="EMBL" id="KAF0695979.1"/>
    </source>
</evidence>
<gene>
    <name evidence="3" type="primary">Aste57867_13233</name>
    <name evidence="2" type="ORF">As57867_013184</name>
    <name evidence="3" type="ORF">ASTE57867_13233</name>
</gene>
<sequence>MSAGGLAATLQFTSATTSAAATDASVAAVGVAAGGKLKSGMAAAASVAARAFQNATNGTEAAAKPTELGHTQTSRCGTA</sequence>